<evidence type="ECO:0000313" key="2">
    <source>
        <dbReference type="EMBL" id="PPR07091.1"/>
    </source>
</evidence>
<feature type="region of interest" description="Disordered" evidence="1">
    <location>
        <begin position="34"/>
        <end position="64"/>
    </location>
</feature>
<keyword evidence="3" id="KW-1185">Reference proteome</keyword>
<dbReference type="Proteomes" id="UP000284706">
    <property type="component" value="Unassembled WGS sequence"/>
</dbReference>
<dbReference type="EMBL" id="NHYE01000190">
    <property type="protein sequence ID" value="PPR07091.1"/>
    <property type="molecule type" value="Genomic_DNA"/>
</dbReference>
<evidence type="ECO:0000256" key="1">
    <source>
        <dbReference type="SAM" id="MobiDB-lite"/>
    </source>
</evidence>
<organism evidence="2 3">
    <name type="scientific">Gymnopilus dilepis</name>
    <dbReference type="NCBI Taxonomy" id="231916"/>
    <lineage>
        <taxon>Eukaryota</taxon>
        <taxon>Fungi</taxon>
        <taxon>Dikarya</taxon>
        <taxon>Basidiomycota</taxon>
        <taxon>Agaricomycotina</taxon>
        <taxon>Agaricomycetes</taxon>
        <taxon>Agaricomycetidae</taxon>
        <taxon>Agaricales</taxon>
        <taxon>Agaricineae</taxon>
        <taxon>Hymenogastraceae</taxon>
        <taxon>Gymnopilus</taxon>
    </lineage>
</organism>
<dbReference type="AlphaFoldDB" id="A0A409YVP6"/>
<evidence type="ECO:0000313" key="3">
    <source>
        <dbReference type="Proteomes" id="UP000284706"/>
    </source>
</evidence>
<feature type="compositionally biased region" description="Polar residues" evidence="1">
    <location>
        <begin position="48"/>
        <end position="64"/>
    </location>
</feature>
<comment type="caution">
    <text evidence="2">The sequence shown here is derived from an EMBL/GenBank/DDBJ whole genome shotgun (WGS) entry which is preliminary data.</text>
</comment>
<accession>A0A409YVP6</accession>
<name>A0A409YVP6_9AGAR</name>
<dbReference type="InParanoid" id="A0A409YVP6"/>
<sequence>MLRIQGIRSVTTNETSSPILLKVIPPINEVQQQADKAPSISGLAPHCGSSSQHRTSSQPLTSPLVQSQHVSPQQLLSPLRLSKPQCKHKFIRPRIRPRKPFDKQSKVLILKAKLIILSDKYHSLRHLLRWHPDKKSKAGRWLIRRFNAVTLQMKNLEGRLQRRKTLWEIYYED</sequence>
<gene>
    <name evidence="2" type="ORF">CVT26_005308</name>
</gene>
<protein>
    <submittedName>
        <fullName evidence="2">Uncharacterized protein</fullName>
    </submittedName>
</protein>
<reference evidence="2 3" key="1">
    <citation type="journal article" date="2018" name="Evol. Lett.">
        <title>Horizontal gene cluster transfer increased hallucinogenic mushroom diversity.</title>
        <authorList>
            <person name="Reynolds H.T."/>
            <person name="Vijayakumar V."/>
            <person name="Gluck-Thaler E."/>
            <person name="Korotkin H.B."/>
            <person name="Matheny P.B."/>
            <person name="Slot J.C."/>
        </authorList>
    </citation>
    <scope>NUCLEOTIDE SEQUENCE [LARGE SCALE GENOMIC DNA]</scope>
    <source>
        <strain evidence="2 3">SRW20</strain>
    </source>
</reference>
<dbReference type="OrthoDB" id="10538827at2759"/>
<proteinExistence type="predicted"/>